<comment type="caution">
    <text evidence="1">The sequence shown here is derived from an EMBL/GenBank/DDBJ whole genome shotgun (WGS) entry which is preliminary data.</text>
</comment>
<protein>
    <submittedName>
        <fullName evidence="1">Uncharacterized protein</fullName>
    </submittedName>
</protein>
<name>A0ABT3IFB9_9BACT</name>
<dbReference type="EMBL" id="JAPDNS010000001">
    <property type="protein sequence ID" value="MCW3482656.1"/>
    <property type="molecule type" value="Genomic_DNA"/>
</dbReference>
<dbReference type="RefSeq" id="WP_264727246.1">
    <property type="nucleotide sequence ID" value="NZ_JAPDNR010000001.1"/>
</dbReference>
<dbReference type="Proteomes" id="UP001207742">
    <property type="component" value="Unassembled WGS sequence"/>
</dbReference>
<keyword evidence="2" id="KW-1185">Reference proteome</keyword>
<sequence length="182" mass="20958">MHDDGQPVYWFYHKESFPVDPPLLYQQLIAGAKSFIEIWNPYFNVPSGTPGDAIIFTSVQLQVTIKLLTQKGMTRGNPYLQAVENAMQIVIPASRQVRFGLRVVNKSNTTMENWWFHDRMLIIDKTNFYLVEAPIGHHISVQGSTGIYSVKDHATQSFMRQLFDIYWLQASNCEIAVKNLYL</sequence>
<dbReference type="SUPFAM" id="SSF56024">
    <property type="entry name" value="Phospholipase D/nuclease"/>
    <property type="match status" value="1"/>
</dbReference>
<reference evidence="1 2" key="1">
    <citation type="submission" date="2022-10" db="EMBL/GenBank/DDBJ databases">
        <title>Chitinophaga nivalis PC15 sp. nov., isolated from Pyeongchang county, South Korea.</title>
        <authorList>
            <person name="Trinh H.N."/>
        </authorList>
    </citation>
    <scope>NUCLEOTIDE SEQUENCE [LARGE SCALE GENOMIC DNA]</scope>
    <source>
        <strain evidence="1 2">PC14</strain>
    </source>
</reference>
<evidence type="ECO:0000313" key="1">
    <source>
        <dbReference type="EMBL" id="MCW3482656.1"/>
    </source>
</evidence>
<proteinExistence type="predicted"/>
<accession>A0ABT3IFB9</accession>
<evidence type="ECO:0000313" key="2">
    <source>
        <dbReference type="Proteomes" id="UP001207742"/>
    </source>
</evidence>
<organism evidence="1 2">
    <name type="scientific">Chitinophaga nivalis</name>
    <dbReference type="NCBI Taxonomy" id="2991709"/>
    <lineage>
        <taxon>Bacteria</taxon>
        <taxon>Pseudomonadati</taxon>
        <taxon>Bacteroidota</taxon>
        <taxon>Chitinophagia</taxon>
        <taxon>Chitinophagales</taxon>
        <taxon>Chitinophagaceae</taxon>
        <taxon>Chitinophaga</taxon>
    </lineage>
</organism>
<gene>
    <name evidence="1" type="ORF">OL497_02050</name>
</gene>